<gene>
    <name evidence="2" type="ORF">ANBU17_06560</name>
</gene>
<accession>A0A916VBS0</accession>
<organism evidence="2 3">
    <name type="scientific">Anaerostipes butyraticus</name>
    <dbReference type="NCBI Taxonomy" id="645466"/>
    <lineage>
        <taxon>Bacteria</taxon>
        <taxon>Bacillati</taxon>
        <taxon>Bacillota</taxon>
        <taxon>Clostridia</taxon>
        <taxon>Lachnospirales</taxon>
        <taxon>Lachnospiraceae</taxon>
        <taxon>Anaerostipes</taxon>
    </lineage>
</organism>
<proteinExistence type="predicted"/>
<dbReference type="SUPFAM" id="SSF47413">
    <property type="entry name" value="lambda repressor-like DNA-binding domains"/>
    <property type="match status" value="1"/>
</dbReference>
<dbReference type="GO" id="GO:0003677">
    <property type="term" value="F:DNA binding"/>
    <property type="evidence" value="ECO:0007669"/>
    <property type="project" value="InterPro"/>
</dbReference>
<comment type="caution">
    <text evidence="2">The sequence shown here is derived from an EMBL/GenBank/DDBJ whole genome shotgun (WGS) entry which is preliminary data.</text>
</comment>
<feature type="domain" description="HTH cro/C1-type" evidence="1">
    <location>
        <begin position="12"/>
        <end position="67"/>
    </location>
</feature>
<keyword evidence="3" id="KW-1185">Reference proteome</keyword>
<dbReference type="EMBL" id="BLYI01000013">
    <property type="protein sequence ID" value="GFO84309.1"/>
    <property type="molecule type" value="Genomic_DNA"/>
</dbReference>
<dbReference type="RefSeq" id="WP_201310055.1">
    <property type="nucleotide sequence ID" value="NZ_BLYI01000013.1"/>
</dbReference>
<dbReference type="Proteomes" id="UP000613208">
    <property type="component" value="Unassembled WGS sequence"/>
</dbReference>
<evidence type="ECO:0000313" key="3">
    <source>
        <dbReference type="Proteomes" id="UP000613208"/>
    </source>
</evidence>
<reference evidence="2" key="1">
    <citation type="submission" date="2020-06" db="EMBL/GenBank/DDBJ databases">
        <title>Characterization of fructooligosaccharide metabolism and fructooligosaccharide-degrading enzymes in human commensal butyrate producers.</title>
        <authorList>
            <person name="Tanno H."/>
            <person name="Fujii T."/>
            <person name="Hirano K."/>
            <person name="Maeno S."/>
            <person name="Tonozuka T."/>
            <person name="Sakamoto M."/>
            <person name="Ohkuma M."/>
            <person name="Tochio T."/>
            <person name="Endo A."/>
        </authorList>
    </citation>
    <scope>NUCLEOTIDE SEQUENCE</scope>
    <source>
        <strain evidence="2">JCM 17466</strain>
    </source>
</reference>
<evidence type="ECO:0000259" key="1">
    <source>
        <dbReference type="Pfam" id="PF13443"/>
    </source>
</evidence>
<dbReference type="Gene3D" id="1.10.260.40">
    <property type="entry name" value="lambda repressor-like DNA-binding domains"/>
    <property type="match status" value="1"/>
</dbReference>
<dbReference type="InterPro" id="IPR010982">
    <property type="entry name" value="Lambda_DNA-bd_dom_sf"/>
</dbReference>
<protein>
    <recommendedName>
        <fullName evidence="1">HTH cro/C1-type domain-containing protein</fullName>
    </recommendedName>
</protein>
<name>A0A916VBS0_9FIRM</name>
<dbReference type="AlphaFoldDB" id="A0A916VBS0"/>
<dbReference type="InterPro" id="IPR001387">
    <property type="entry name" value="Cro/C1-type_HTH"/>
</dbReference>
<dbReference type="Pfam" id="PF13443">
    <property type="entry name" value="HTH_26"/>
    <property type="match status" value="1"/>
</dbReference>
<sequence length="70" mass="8101">MDNSATVSYEPLWNTMKRKNVSTYKLINTYHFNKGTLYHLKRGDNVNISTLASLCQILECSIEDVVEILY</sequence>
<evidence type="ECO:0000313" key="2">
    <source>
        <dbReference type="EMBL" id="GFO84309.1"/>
    </source>
</evidence>